<organism evidence="1">
    <name type="scientific">hydrothermal vent metagenome</name>
    <dbReference type="NCBI Taxonomy" id="652676"/>
    <lineage>
        <taxon>unclassified sequences</taxon>
        <taxon>metagenomes</taxon>
        <taxon>ecological metagenomes</taxon>
    </lineage>
</organism>
<dbReference type="EMBL" id="FPHE01000014">
    <property type="protein sequence ID" value="SFV51010.1"/>
    <property type="molecule type" value="Genomic_DNA"/>
</dbReference>
<evidence type="ECO:0000313" key="1">
    <source>
        <dbReference type="EMBL" id="SFV51010.1"/>
    </source>
</evidence>
<dbReference type="AlphaFoldDB" id="A0A1W1BBN5"/>
<sequence>MLQKERIAMQKFLMMVSLFFILNVLNAETIKVKYKVEFGIFGEIGIANAKLTRDDSSYMIDINLEATGIAKTLSRGQKERHISKGHIEDGVMVSDLYQIIKHYGSNMTDRVYKIDHAKKEVIRTTQKWKRGKMYKDKTKVMKGYAKDDLLTLYFNLNSYIKDRTTSKNYRFEAVGAEKQDGFVDIYIPNSNEMPEFKKMLGKDGDWYARAVIHQKIFSSDKGELLLSIGKDGITKKAVLKDLIFFGDIRAFRL</sequence>
<evidence type="ECO:0008006" key="2">
    <source>
        <dbReference type="Google" id="ProtNLM"/>
    </source>
</evidence>
<protein>
    <recommendedName>
        <fullName evidence="2">DUF3108 domain-containing protein</fullName>
    </recommendedName>
</protein>
<accession>A0A1W1BBN5</accession>
<name>A0A1W1BBN5_9ZZZZ</name>
<gene>
    <name evidence="1" type="ORF">MNB_SV-12-1120</name>
</gene>
<proteinExistence type="predicted"/>
<reference evidence="1" key="1">
    <citation type="submission" date="2016-10" db="EMBL/GenBank/DDBJ databases">
        <authorList>
            <person name="de Groot N.N."/>
        </authorList>
    </citation>
    <scope>NUCLEOTIDE SEQUENCE</scope>
</reference>